<name>A0A1N6G618_9BACT</name>
<keyword evidence="2 5" id="KW-0808">Transferase</keyword>
<dbReference type="EMBL" id="FSRA01000001">
    <property type="protein sequence ID" value="SIO02968.1"/>
    <property type="molecule type" value="Genomic_DNA"/>
</dbReference>
<evidence type="ECO:0000256" key="3">
    <source>
        <dbReference type="ARBA" id="ARBA00023315"/>
    </source>
</evidence>
<gene>
    <name evidence="8" type="ORF">SAMN04488055_2599</name>
</gene>
<protein>
    <submittedName>
        <fullName evidence="8">3-ketoacyl-CoA thiolase</fullName>
    </submittedName>
</protein>
<dbReference type="Gene3D" id="3.40.47.10">
    <property type="match status" value="1"/>
</dbReference>
<dbReference type="AlphaFoldDB" id="A0A1N6G618"/>
<organism evidence="8 9">
    <name type="scientific">Chitinophaga niabensis</name>
    <dbReference type="NCBI Taxonomy" id="536979"/>
    <lineage>
        <taxon>Bacteria</taxon>
        <taxon>Pseudomonadati</taxon>
        <taxon>Bacteroidota</taxon>
        <taxon>Chitinophagia</taxon>
        <taxon>Chitinophagales</taxon>
        <taxon>Chitinophagaceae</taxon>
        <taxon>Chitinophaga</taxon>
    </lineage>
</organism>
<dbReference type="InterPro" id="IPR002155">
    <property type="entry name" value="Thiolase"/>
</dbReference>
<dbReference type="PANTHER" id="PTHR42689">
    <property type="entry name" value="ACETYL-COA ACYLTRANSFERASE FADA2 (3-KETOACYL-COA THIOLASE) (BETA-KETOTHIOLASE)-RELATED"/>
    <property type="match status" value="1"/>
</dbReference>
<accession>A0A1N6G618</accession>
<dbReference type="Proteomes" id="UP000185003">
    <property type="component" value="Unassembled WGS sequence"/>
</dbReference>
<feature type="domain" description="Thiolase C-terminal" evidence="7">
    <location>
        <begin position="318"/>
        <end position="443"/>
    </location>
</feature>
<evidence type="ECO:0000256" key="1">
    <source>
        <dbReference type="ARBA" id="ARBA00010982"/>
    </source>
</evidence>
<evidence type="ECO:0000313" key="8">
    <source>
        <dbReference type="EMBL" id="SIO02968.1"/>
    </source>
</evidence>
<dbReference type="PIRSF" id="PIRSF000429">
    <property type="entry name" value="Ac-CoA_Ac_transf"/>
    <property type="match status" value="1"/>
</dbReference>
<evidence type="ECO:0000313" key="9">
    <source>
        <dbReference type="Proteomes" id="UP000185003"/>
    </source>
</evidence>
<dbReference type="GO" id="GO:0003988">
    <property type="term" value="F:acetyl-CoA C-acyltransferase activity"/>
    <property type="evidence" value="ECO:0007669"/>
    <property type="project" value="UniProtKB-ARBA"/>
</dbReference>
<reference evidence="8 9" key="1">
    <citation type="submission" date="2016-11" db="EMBL/GenBank/DDBJ databases">
        <authorList>
            <person name="Jaros S."/>
            <person name="Januszkiewicz K."/>
            <person name="Wedrychowicz H."/>
        </authorList>
    </citation>
    <scope>NUCLEOTIDE SEQUENCE [LARGE SCALE GENOMIC DNA]</scope>
    <source>
        <strain evidence="8 9">DSM 24787</strain>
    </source>
</reference>
<feature type="active site" description="Acyl-thioester intermediate" evidence="4">
    <location>
        <position position="111"/>
    </location>
</feature>
<dbReference type="InterPro" id="IPR020616">
    <property type="entry name" value="Thiolase_N"/>
</dbReference>
<dbReference type="CDD" id="cd00751">
    <property type="entry name" value="thiolase"/>
    <property type="match status" value="1"/>
</dbReference>
<dbReference type="GO" id="GO:0005829">
    <property type="term" value="C:cytosol"/>
    <property type="evidence" value="ECO:0007669"/>
    <property type="project" value="TreeGrafter"/>
</dbReference>
<feature type="domain" description="Thiolase N-terminal" evidence="6">
    <location>
        <begin position="27"/>
        <end position="294"/>
    </location>
</feature>
<evidence type="ECO:0000259" key="7">
    <source>
        <dbReference type="Pfam" id="PF02803"/>
    </source>
</evidence>
<feature type="active site" description="Proton acceptor" evidence="4">
    <location>
        <position position="400"/>
    </location>
</feature>
<evidence type="ECO:0000256" key="5">
    <source>
        <dbReference type="RuleBase" id="RU003557"/>
    </source>
</evidence>
<sequence>MNGKADKLYQPFSVILSMLNNLQSRKVAIVGYNRIPFARQNTFYADASNKDMMTAALNGLIARYKLEGQLLGEVAGGAVIRHSWEINLMRECTLNTSLHPGTPACDIQQACDTGIEAAIYIANKISLGQIEAGIAGGVDSSSDVPLVLGEKLRKILLAARRAKTTGDRLKQFLKIRFKDLTPVAPMNREAPTGLSMGEHTEITAKYYQIAREDQDAFALESHRKMAEAYGRGFFEDMITPYKGLQRDNNLRTDSSMEKLAKLKPAFDKVNGSLTAGNSSPLTDGASCVLLASEEWAAQYGLPVLAYITFAEVAALEYQQNRHNLLLAPIYASTRMLQKANMQLQDFDFYEIHEAFTAQVLATLKIWESPELTAQFGLNKNLGAIDRSKLNVTGSSIPAGHPFAATGGRILATMAKLLHQKGSGKGFISICAAGGLGITAILEK</sequence>
<dbReference type="STRING" id="536979.SAMN04488055_2599"/>
<evidence type="ECO:0000256" key="4">
    <source>
        <dbReference type="PIRSR" id="PIRSR000429-1"/>
    </source>
</evidence>
<dbReference type="InterPro" id="IPR020617">
    <property type="entry name" value="Thiolase_C"/>
</dbReference>
<dbReference type="Pfam" id="PF02803">
    <property type="entry name" value="Thiolase_C"/>
    <property type="match status" value="1"/>
</dbReference>
<dbReference type="InterPro" id="IPR050521">
    <property type="entry name" value="3-ketoacyl-CoA_Thiolase"/>
</dbReference>
<keyword evidence="9" id="KW-1185">Reference proteome</keyword>
<evidence type="ECO:0000256" key="2">
    <source>
        <dbReference type="ARBA" id="ARBA00022679"/>
    </source>
</evidence>
<dbReference type="NCBIfam" id="NF006740">
    <property type="entry name" value="PRK09268.1"/>
    <property type="match status" value="1"/>
</dbReference>
<dbReference type="Pfam" id="PF00108">
    <property type="entry name" value="Thiolase_N"/>
    <property type="match status" value="1"/>
</dbReference>
<feature type="active site" description="Proton acceptor" evidence="4">
    <location>
        <position position="430"/>
    </location>
</feature>
<dbReference type="InterPro" id="IPR016039">
    <property type="entry name" value="Thiolase-like"/>
</dbReference>
<dbReference type="SUPFAM" id="SSF53901">
    <property type="entry name" value="Thiolase-like"/>
    <property type="match status" value="2"/>
</dbReference>
<proteinExistence type="inferred from homology"/>
<dbReference type="PANTHER" id="PTHR42689:SF1">
    <property type="entry name" value="ACETYL-COA ACYLTRANSFERASE FADA2 (3-KETOACYL-COA THIOLASE) (BETA-KETOTHIOLASE)-RELATED"/>
    <property type="match status" value="1"/>
</dbReference>
<evidence type="ECO:0000259" key="6">
    <source>
        <dbReference type="Pfam" id="PF00108"/>
    </source>
</evidence>
<comment type="similarity">
    <text evidence="1 5">Belongs to the thiolase-like superfamily. Thiolase family.</text>
</comment>
<dbReference type="NCBIfam" id="TIGR01930">
    <property type="entry name" value="AcCoA-C-Actrans"/>
    <property type="match status" value="1"/>
</dbReference>
<keyword evidence="3 5" id="KW-0012">Acyltransferase</keyword>
<dbReference type="RefSeq" id="WP_234979669.1">
    <property type="nucleotide sequence ID" value="NZ_FSRA01000001.1"/>
</dbReference>